<dbReference type="AlphaFoldDB" id="A0A4V3XJG1"/>
<evidence type="ECO:0000256" key="2">
    <source>
        <dbReference type="ARBA" id="ARBA00023002"/>
    </source>
</evidence>
<dbReference type="PANTHER" id="PTHR43827:SF13">
    <property type="entry name" value="ALDO_KETO REDUCTASE FAMILY PROTEIN"/>
    <property type="match status" value="1"/>
</dbReference>
<keyword evidence="8" id="KW-1185">Reference proteome</keyword>
<evidence type="ECO:0000313" key="7">
    <source>
        <dbReference type="EMBL" id="THH32833.1"/>
    </source>
</evidence>
<evidence type="ECO:0000313" key="8">
    <source>
        <dbReference type="Proteomes" id="UP000308730"/>
    </source>
</evidence>
<evidence type="ECO:0000259" key="6">
    <source>
        <dbReference type="Pfam" id="PF00248"/>
    </source>
</evidence>
<dbReference type="CDD" id="cd19071">
    <property type="entry name" value="AKR_AKR1-5-like"/>
    <property type="match status" value="1"/>
</dbReference>
<dbReference type="GO" id="GO:0016491">
    <property type="term" value="F:oxidoreductase activity"/>
    <property type="evidence" value="ECO:0007669"/>
    <property type="project" value="UniProtKB-KW"/>
</dbReference>
<name>A0A4V3XJG1_9APHY</name>
<dbReference type="InterPro" id="IPR018170">
    <property type="entry name" value="Aldo/ket_reductase_CS"/>
</dbReference>
<dbReference type="OrthoDB" id="416253at2759"/>
<dbReference type="PROSITE" id="PS00062">
    <property type="entry name" value="ALDOKETO_REDUCTASE_2"/>
    <property type="match status" value="1"/>
</dbReference>
<feature type="binding site" evidence="4">
    <location>
        <position position="157"/>
    </location>
    <ligand>
        <name>substrate</name>
    </ligand>
</feature>
<evidence type="ECO:0000256" key="4">
    <source>
        <dbReference type="PIRSR" id="PIRSR000097-2"/>
    </source>
</evidence>
<dbReference type="PANTHER" id="PTHR43827">
    <property type="entry name" value="2,5-DIKETO-D-GLUCONIC ACID REDUCTASE"/>
    <property type="match status" value="1"/>
</dbReference>
<evidence type="ECO:0000256" key="5">
    <source>
        <dbReference type="PIRSR" id="PIRSR000097-3"/>
    </source>
</evidence>
<feature type="domain" description="NADP-dependent oxidoreductase" evidence="6">
    <location>
        <begin position="85"/>
        <end position="308"/>
    </location>
</feature>
<dbReference type="SUPFAM" id="SSF51430">
    <property type="entry name" value="NAD(P)-linked oxidoreductase"/>
    <property type="match status" value="1"/>
</dbReference>
<protein>
    <recommendedName>
        <fullName evidence="6">NADP-dependent oxidoreductase domain-containing protein</fullName>
    </recommendedName>
</protein>
<dbReference type="Pfam" id="PF00248">
    <property type="entry name" value="Aldo_ket_red"/>
    <property type="match status" value="1"/>
</dbReference>
<dbReference type="PRINTS" id="PR00069">
    <property type="entry name" value="ALDKETRDTASE"/>
</dbReference>
<sequence>MGRRYSDDPTDNDFFYIYRVFVSPRPTVGTESKLLAIDVMSTIPLTFQSTLRLSSGNDIPRFGFGVAFGFGKDEDVEAVSKPSALEALKVGYRHIDTAQKYRNEALVGEAIKESGVKREDIFITSKVPADFDGSTFTAVDDSLKAMGLDYLDLYLIHNPTEGTEDRLRMWKGLLEAKQVGKTRSVGVSNYNVHHLEEIKSAGLELPSINQIELHPLCQQRPIVDFCNANGIVVQAYCPIIQGHMDQPVITSMAKKHGRDPAHILLRWSLQRGFLPLIRSTNPARILSNTQIYDFELSGEEVADLSALDKGGEGAIAWNPINVL</sequence>
<feature type="site" description="Lowers pKa of active site Tyr" evidence="5">
    <location>
        <position position="126"/>
    </location>
</feature>
<feature type="active site" description="Proton donor" evidence="3">
    <location>
        <position position="101"/>
    </location>
</feature>
<dbReference type="PROSITE" id="PS00063">
    <property type="entry name" value="ALDOKETO_REDUCTASE_3"/>
    <property type="match status" value="1"/>
</dbReference>
<dbReference type="Proteomes" id="UP000308730">
    <property type="component" value="Unassembled WGS sequence"/>
</dbReference>
<dbReference type="FunFam" id="3.20.20.100:FF:000015">
    <property type="entry name" value="Oxidoreductase, aldo/keto reductase family"/>
    <property type="match status" value="1"/>
</dbReference>
<comment type="caution">
    <text evidence="7">The sequence shown here is derived from an EMBL/GenBank/DDBJ whole genome shotgun (WGS) entry which is preliminary data.</text>
</comment>
<keyword evidence="2" id="KW-0560">Oxidoreductase</keyword>
<dbReference type="InterPro" id="IPR023210">
    <property type="entry name" value="NADP_OxRdtase_dom"/>
</dbReference>
<reference evidence="7 8" key="1">
    <citation type="submission" date="2019-02" db="EMBL/GenBank/DDBJ databases">
        <title>Genome sequencing of the rare red list fungi Antrodiella citrinella (Flaviporus citrinellus).</title>
        <authorList>
            <person name="Buettner E."/>
            <person name="Kellner H."/>
        </authorList>
    </citation>
    <scope>NUCLEOTIDE SEQUENCE [LARGE SCALE GENOMIC DNA]</scope>
    <source>
        <strain evidence="7 8">DSM 108506</strain>
    </source>
</reference>
<evidence type="ECO:0000256" key="3">
    <source>
        <dbReference type="PIRSR" id="PIRSR000097-1"/>
    </source>
</evidence>
<dbReference type="InterPro" id="IPR020471">
    <property type="entry name" value="AKR"/>
</dbReference>
<gene>
    <name evidence="7" type="ORF">EUX98_g1334</name>
</gene>
<dbReference type="InterPro" id="IPR036812">
    <property type="entry name" value="NAD(P)_OxRdtase_dom_sf"/>
</dbReference>
<dbReference type="Gene3D" id="3.20.20.100">
    <property type="entry name" value="NADP-dependent oxidoreductase domain"/>
    <property type="match status" value="1"/>
</dbReference>
<evidence type="ECO:0000256" key="1">
    <source>
        <dbReference type="ARBA" id="ARBA00007905"/>
    </source>
</evidence>
<dbReference type="EMBL" id="SGPM01000014">
    <property type="protein sequence ID" value="THH32833.1"/>
    <property type="molecule type" value="Genomic_DNA"/>
</dbReference>
<proteinExistence type="inferred from homology"/>
<dbReference type="PIRSF" id="PIRSF000097">
    <property type="entry name" value="AKR"/>
    <property type="match status" value="1"/>
</dbReference>
<comment type="similarity">
    <text evidence="1">Belongs to the aldo/keto reductase family.</text>
</comment>
<accession>A0A4V3XJG1</accession>
<dbReference type="PROSITE" id="PS00798">
    <property type="entry name" value="ALDOKETO_REDUCTASE_1"/>
    <property type="match status" value="1"/>
</dbReference>
<organism evidence="7 8">
    <name type="scientific">Antrodiella citrinella</name>
    <dbReference type="NCBI Taxonomy" id="2447956"/>
    <lineage>
        <taxon>Eukaryota</taxon>
        <taxon>Fungi</taxon>
        <taxon>Dikarya</taxon>
        <taxon>Basidiomycota</taxon>
        <taxon>Agaricomycotina</taxon>
        <taxon>Agaricomycetes</taxon>
        <taxon>Polyporales</taxon>
        <taxon>Steccherinaceae</taxon>
        <taxon>Antrodiella</taxon>
    </lineage>
</organism>